<keyword evidence="3" id="KW-1185">Reference proteome</keyword>
<dbReference type="RefSeq" id="WP_330526019.1">
    <property type="nucleotide sequence ID" value="NZ_JAZBRD010000002.1"/>
</dbReference>
<reference evidence="2 3" key="1">
    <citation type="submission" date="2024-01" db="EMBL/GenBank/DDBJ databases">
        <title>Campylobacter porcellus sp. nov.</title>
        <authorList>
            <person name="Papic B."/>
            <person name="Gruntar I."/>
        </authorList>
    </citation>
    <scope>NUCLEOTIDE SEQUENCE [LARGE SCALE GENOMIC DNA]</scope>
    <source>
        <strain evidence="2 3">CX2-4855-23</strain>
    </source>
</reference>
<comment type="caution">
    <text evidence="2">The sequence shown here is derived from an EMBL/GenBank/DDBJ whole genome shotgun (WGS) entry which is preliminary data.</text>
</comment>
<protein>
    <recommendedName>
        <fullName evidence="4">Bacteriocin-type signal sequence domain-containing protein</fullName>
    </recommendedName>
</protein>
<dbReference type="Proteomes" id="UP001331664">
    <property type="component" value="Unassembled WGS sequence"/>
</dbReference>
<evidence type="ECO:0000256" key="1">
    <source>
        <dbReference type="SAM" id="SignalP"/>
    </source>
</evidence>
<feature type="signal peptide" evidence="1">
    <location>
        <begin position="1"/>
        <end position="20"/>
    </location>
</feature>
<evidence type="ECO:0008006" key="4">
    <source>
        <dbReference type="Google" id="ProtNLM"/>
    </source>
</evidence>
<feature type="chain" id="PRO_5047024104" description="Bacteriocin-type signal sequence domain-containing protein" evidence="1">
    <location>
        <begin position="21"/>
        <end position="155"/>
    </location>
</feature>
<gene>
    <name evidence="2" type="ORF">V2I23_02620</name>
</gene>
<accession>A0ABU7M426</accession>
<name>A0ABU7M426_9BACT</name>
<keyword evidence="1" id="KW-0732">Signal</keyword>
<evidence type="ECO:0000313" key="2">
    <source>
        <dbReference type="EMBL" id="MEE3744185.1"/>
    </source>
</evidence>
<evidence type="ECO:0000313" key="3">
    <source>
        <dbReference type="Proteomes" id="UP001331664"/>
    </source>
</evidence>
<organism evidence="2 3">
    <name type="scientific">Campylobacter porcelli</name>
    <dbReference type="NCBI Taxonomy" id="1660073"/>
    <lineage>
        <taxon>Bacteria</taxon>
        <taxon>Pseudomonadati</taxon>
        <taxon>Campylobacterota</taxon>
        <taxon>Epsilonproteobacteria</taxon>
        <taxon>Campylobacterales</taxon>
        <taxon>Campylobacteraceae</taxon>
        <taxon>Campylobacter</taxon>
    </lineage>
</organism>
<proteinExistence type="predicted"/>
<dbReference type="EMBL" id="JAZBRD010000002">
    <property type="protein sequence ID" value="MEE3744185.1"/>
    <property type="molecule type" value="Genomic_DNA"/>
</dbReference>
<sequence length="155" mass="17036">MKRFLFSSFLVASLASSLFSADLLASLTNGKVSDNSPGVKVLSLEEAKQVKGGYIRGIQTRSGHGVGEFIALLSETYNGKNLWLVGKKYGKTLKSGFSIYLAYYDGLRVPLVDNGRGLEIGLKSISYDRNAYNILSRYNDTAKTILNNVNPQFPR</sequence>